<sequence length="337" mass="38547">MAQEIALSIFVKSWHIFFGITGVILNLVLILLVVFKSPNAIRVYSRLITNFAVTDFLACLLDIFIEIRVLPSPNEATITYILNGFCTYFGLSTCAIGLSMYIHTLTHSLWSLFISFVFRYLILYKVSLKEKHILLALFVFYIPSFVQAATYWTSFVDSSTILPITKRIYPQYNFELETGLITGITNLFSVSAIYAVLHMTIPVTPVYITIFILRRKILKTLMMSYNVMSKETKAIHAQLMKALTFQAFIPVAAWAAVYVYIGMQFGIISGIFFEYMVFSTVIFMPLLSPVAYLVYVRPYRLYILRTFCRKCSQSAVESKIRTGFHTQYDHSTVGRSA</sequence>
<dbReference type="AlphaFoldDB" id="O01468"/>
<evidence type="ECO:0000259" key="7">
    <source>
        <dbReference type="PROSITE" id="PS50262"/>
    </source>
</evidence>
<dbReference type="SMR" id="O01468"/>
<comment type="subcellular location">
    <subcellularLocation>
        <location evidence="1">Membrane</location>
        <topology evidence="1">Multi-pass membrane protein</topology>
    </subcellularLocation>
</comment>
<dbReference type="InterPro" id="IPR050920">
    <property type="entry name" value="Nematode_rcpt-like_delta"/>
</dbReference>
<dbReference type="PANTHER" id="PTHR22945:SF41">
    <property type="entry name" value="G-PROTEIN COUPLED RECEPTORS FAMILY 1 PROFILE DOMAIN-CONTAINING PROTEIN"/>
    <property type="match status" value="1"/>
</dbReference>
<feature type="transmembrane region" description="Helical" evidence="6">
    <location>
        <begin position="108"/>
        <end position="126"/>
    </location>
</feature>
<dbReference type="FunCoup" id="O01468">
    <property type="interactions" value="3"/>
</dbReference>
<evidence type="ECO:0000313" key="8">
    <source>
        <dbReference type="EMBL" id="CCD62897.1"/>
    </source>
</evidence>
<keyword evidence="9" id="KW-1185">Reference proteome</keyword>
<evidence type="ECO:0000313" key="10">
    <source>
        <dbReference type="WormBase" id="C04E6.10"/>
    </source>
</evidence>
<dbReference type="AGR" id="WB:WBGene00005093"/>
<dbReference type="RefSeq" id="NP_504538.1">
    <property type="nucleotide sequence ID" value="NM_072137.4"/>
</dbReference>
<dbReference type="OrthoDB" id="5859769at2759"/>
<evidence type="ECO:0000256" key="6">
    <source>
        <dbReference type="SAM" id="Phobius"/>
    </source>
</evidence>
<feature type="transmembrane region" description="Helical" evidence="6">
    <location>
        <begin position="133"/>
        <end position="152"/>
    </location>
</feature>
<dbReference type="SUPFAM" id="SSF81321">
    <property type="entry name" value="Family A G protein-coupled receptor-like"/>
    <property type="match status" value="1"/>
</dbReference>
<evidence type="ECO:0000256" key="3">
    <source>
        <dbReference type="ARBA" id="ARBA00022692"/>
    </source>
</evidence>
<keyword evidence="4 6" id="KW-1133">Transmembrane helix</keyword>
<evidence type="ECO:0000256" key="4">
    <source>
        <dbReference type="ARBA" id="ARBA00022989"/>
    </source>
</evidence>
<feature type="domain" description="G-protein coupled receptors family 1 profile" evidence="7">
    <location>
        <begin position="26"/>
        <end position="292"/>
    </location>
</feature>
<dbReference type="InterPro" id="IPR019421">
    <property type="entry name" value="7TM_GPCR_serpentine_rcpt_Srd"/>
</dbReference>
<protein>
    <submittedName>
        <fullName evidence="8">G-protein coupled receptors family 1 profile domain-containing protein</fullName>
    </submittedName>
</protein>
<dbReference type="eggNOG" id="ENOG502TG78">
    <property type="taxonomic scope" value="Eukaryota"/>
</dbReference>
<dbReference type="Proteomes" id="UP000001940">
    <property type="component" value="Chromosome V"/>
</dbReference>
<feature type="transmembrane region" description="Helical" evidence="6">
    <location>
        <begin position="77"/>
        <end position="102"/>
    </location>
</feature>
<dbReference type="PROSITE" id="PS50262">
    <property type="entry name" value="G_PROTEIN_RECEP_F1_2"/>
    <property type="match status" value="1"/>
</dbReference>
<keyword evidence="5 6" id="KW-0472">Membrane</keyword>
<evidence type="ECO:0000256" key="2">
    <source>
        <dbReference type="ARBA" id="ARBA00009166"/>
    </source>
</evidence>
<dbReference type="PhylomeDB" id="O01468"/>
<dbReference type="WormBase" id="C04E6.10">
    <property type="protein sequence ID" value="CE25754"/>
    <property type="gene ID" value="WBGene00005093"/>
    <property type="gene designation" value="srd-15"/>
</dbReference>
<proteinExistence type="inferred from homology"/>
<keyword evidence="8" id="KW-0675">Receptor</keyword>
<evidence type="ECO:0000313" key="9">
    <source>
        <dbReference type="Proteomes" id="UP000001940"/>
    </source>
</evidence>
<dbReference type="GO" id="GO:0016020">
    <property type="term" value="C:membrane"/>
    <property type="evidence" value="ECO:0007669"/>
    <property type="project" value="UniProtKB-SubCell"/>
</dbReference>
<dbReference type="InterPro" id="IPR017452">
    <property type="entry name" value="GPCR_Rhodpsn_7TM"/>
</dbReference>
<dbReference type="PANTHER" id="PTHR22945">
    <property type="entry name" value="SERPENTINE RECEPTOR, CLASS D DELTA"/>
    <property type="match status" value="1"/>
</dbReference>
<dbReference type="CTD" id="191804"/>
<dbReference type="Bgee" id="WBGene00005093">
    <property type="expression patterns" value="Expressed in adult organism"/>
</dbReference>
<reference evidence="8 9" key="1">
    <citation type="journal article" date="1998" name="Science">
        <title>Genome sequence of the nematode C. elegans: a platform for investigating biology.</title>
        <authorList>
            <consortium name="The C. elegans sequencing consortium"/>
            <person name="Sulson J.E."/>
            <person name="Waterston R."/>
        </authorList>
    </citation>
    <scope>NUCLEOTIDE SEQUENCE [LARGE SCALE GENOMIC DNA]</scope>
    <source>
        <strain evidence="8 9">Bristol N2</strain>
    </source>
</reference>
<dbReference type="GeneID" id="191804"/>
<dbReference type="InParanoid" id="O01468"/>
<dbReference type="HOGENOM" id="CLU_057924_3_0_1"/>
<dbReference type="Gene3D" id="1.20.1070.10">
    <property type="entry name" value="Rhodopsin 7-helix transmembrane proteins"/>
    <property type="match status" value="1"/>
</dbReference>
<evidence type="ECO:0000256" key="1">
    <source>
        <dbReference type="ARBA" id="ARBA00004141"/>
    </source>
</evidence>
<gene>
    <name evidence="8 10" type="primary">srd-15</name>
    <name evidence="10" type="ORF">C04E6.10</name>
    <name evidence="8" type="ORF">CELE_C04E6.10</name>
</gene>
<feature type="transmembrane region" description="Helical" evidence="6">
    <location>
        <begin position="242"/>
        <end position="261"/>
    </location>
</feature>
<dbReference type="UCSC" id="C04E6.10">
    <property type="organism name" value="c. elegans"/>
</dbReference>
<dbReference type="KEGG" id="cel:CELE_C04E6.10"/>
<evidence type="ECO:0000256" key="5">
    <source>
        <dbReference type="ARBA" id="ARBA00023136"/>
    </source>
</evidence>
<feature type="transmembrane region" description="Helical" evidence="6">
    <location>
        <begin position="267"/>
        <end position="295"/>
    </location>
</feature>
<keyword evidence="3 6" id="KW-0812">Transmembrane</keyword>
<dbReference type="OMA" id="NEATMTY"/>
<dbReference type="EMBL" id="BX284605">
    <property type="protein sequence ID" value="CCD62897.1"/>
    <property type="molecule type" value="Genomic_DNA"/>
</dbReference>
<feature type="transmembrane region" description="Helical" evidence="6">
    <location>
        <begin position="16"/>
        <end position="35"/>
    </location>
</feature>
<comment type="similarity">
    <text evidence="2">Belongs to the nematode receptor-like protein srd family.</text>
</comment>
<dbReference type="Pfam" id="PF10317">
    <property type="entry name" value="7TM_GPCR_Srd"/>
    <property type="match status" value="1"/>
</dbReference>
<feature type="transmembrane region" description="Helical" evidence="6">
    <location>
        <begin position="192"/>
        <end position="213"/>
    </location>
</feature>
<feature type="transmembrane region" description="Helical" evidence="6">
    <location>
        <begin position="47"/>
        <end position="65"/>
    </location>
</feature>
<accession>O01468</accession>
<dbReference type="PaxDb" id="6239-C04E6.10"/>
<name>O01468_CAEEL</name>
<organism evidence="8 9">
    <name type="scientific">Caenorhabditis elegans</name>
    <dbReference type="NCBI Taxonomy" id="6239"/>
    <lineage>
        <taxon>Eukaryota</taxon>
        <taxon>Metazoa</taxon>
        <taxon>Ecdysozoa</taxon>
        <taxon>Nematoda</taxon>
        <taxon>Chromadorea</taxon>
        <taxon>Rhabditida</taxon>
        <taxon>Rhabditina</taxon>
        <taxon>Rhabditomorpha</taxon>
        <taxon>Rhabditoidea</taxon>
        <taxon>Rhabditidae</taxon>
        <taxon>Peloderinae</taxon>
        <taxon>Caenorhabditis</taxon>
    </lineage>
</organism>